<gene>
    <name evidence="1" type="ORF">XAT740_LOCUS49201</name>
</gene>
<protein>
    <submittedName>
        <fullName evidence="1">Uncharacterized protein</fullName>
    </submittedName>
</protein>
<dbReference type="AlphaFoldDB" id="A0A816BSE1"/>
<proteinExistence type="predicted"/>
<organism evidence="1 2">
    <name type="scientific">Adineta ricciae</name>
    <name type="common">Rotifer</name>
    <dbReference type="NCBI Taxonomy" id="249248"/>
    <lineage>
        <taxon>Eukaryota</taxon>
        <taxon>Metazoa</taxon>
        <taxon>Spiralia</taxon>
        <taxon>Gnathifera</taxon>
        <taxon>Rotifera</taxon>
        <taxon>Eurotatoria</taxon>
        <taxon>Bdelloidea</taxon>
        <taxon>Adinetida</taxon>
        <taxon>Adinetidae</taxon>
        <taxon>Adineta</taxon>
    </lineage>
</organism>
<reference evidence="1" key="1">
    <citation type="submission" date="2021-02" db="EMBL/GenBank/DDBJ databases">
        <authorList>
            <person name="Nowell W R."/>
        </authorList>
    </citation>
    <scope>NUCLEOTIDE SEQUENCE</scope>
</reference>
<comment type="caution">
    <text evidence="1">The sequence shown here is derived from an EMBL/GenBank/DDBJ whole genome shotgun (WGS) entry which is preliminary data.</text>
</comment>
<evidence type="ECO:0000313" key="1">
    <source>
        <dbReference type="EMBL" id="CAF1613277.1"/>
    </source>
</evidence>
<evidence type="ECO:0000313" key="2">
    <source>
        <dbReference type="Proteomes" id="UP000663828"/>
    </source>
</evidence>
<sequence>MLHIPALRSYPDRLPSNSGIPKKPVIRKYKPQSGIPVSQCVSSGKDDPERSIRFLNGIPEFVHIRKRPELAGIPRNARLPELRIYPHVKAYININTSSNSGIGWNSGKCMNSVFITMLSFT</sequence>
<dbReference type="Proteomes" id="UP000663828">
    <property type="component" value="Unassembled WGS sequence"/>
</dbReference>
<accession>A0A816BSE1</accession>
<name>A0A816BSE1_ADIRI</name>
<keyword evidence="2" id="KW-1185">Reference proteome</keyword>
<dbReference type="EMBL" id="CAJNOR010007228">
    <property type="protein sequence ID" value="CAF1613277.1"/>
    <property type="molecule type" value="Genomic_DNA"/>
</dbReference>